<keyword evidence="3" id="KW-0540">Nuclease</keyword>
<feature type="domain" description="RecJ OB" evidence="8">
    <location>
        <begin position="516"/>
        <end position="599"/>
    </location>
</feature>
<dbReference type="OrthoDB" id="9809852at2"/>
<dbReference type="InterPro" id="IPR038763">
    <property type="entry name" value="DHH_sf"/>
</dbReference>
<reference evidence="10" key="1">
    <citation type="submission" date="2016-01" db="EMBL/GenBank/DDBJ databases">
        <authorList>
            <person name="Mitreva M."/>
            <person name="Pepin K.H."/>
            <person name="Mihindukulasuriya K.A."/>
            <person name="Fulton R."/>
            <person name="Fronick C."/>
            <person name="O'Laughlin M."/>
            <person name="Miner T."/>
            <person name="Herter B."/>
            <person name="Rosa B.A."/>
            <person name="Cordes M."/>
            <person name="Tomlinson C."/>
            <person name="Wollam A."/>
            <person name="Palsikar V.B."/>
            <person name="Mardis E.R."/>
            <person name="Wilson R.K."/>
        </authorList>
    </citation>
    <scope>NUCLEOTIDE SEQUENCE [LARGE SCALE GENOMIC DNA]</scope>
    <source>
        <strain evidence="10">KA00274</strain>
    </source>
</reference>
<dbReference type="EMBL" id="LSCV01000012">
    <property type="protein sequence ID" value="KXB41574.1"/>
    <property type="molecule type" value="Genomic_DNA"/>
</dbReference>
<dbReference type="STRING" id="1497955.HMPREF1872_00664"/>
<dbReference type="Pfam" id="PF02272">
    <property type="entry name" value="DHHA1"/>
    <property type="match status" value="1"/>
</dbReference>
<dbReference type="GO" id="GO:0003676">
    <property type="term" value="F:nucleic acid binding"/>
    <property type="evidence" value="ECO:0007669"/>
    <property type="project" value="InterPro"/>
</dbReference>
<evidence type="ECO:0000256" key="3">
    <source>
        <dbReference type="ARBA" id="ARBA00022722"/>
    </source>
</evidence>
<evidence type="ECO:0000313" key="10">
    <source>
        <dbReference type="Proteomes" id="UP000070080"/>
    </source>
</evidence>
<gene>
    <name evidence="9" type="ORF">HMPREF1872_00664</name>
</gene>
<keyword evidence="10" id="KW-1185">Reference proteome</keyword>
<dbReference type="Pfam" id="PF01368">
    <property type="entry name" value="DHH"/>
    <property type="match status" value="1"/>
</dbReference>
<keyword evidence="4" id="KW-0378">Hydrolase</keyword>
<dbReference type="AlphaFoldDB" id="A0A133YEG2"/>
<dbReference type="PANTHER" id="PTHR30255:SF2">
    <property type="entry name" value="SINGLE-STRANDED-DNA-SPECIFIC EXONUCLEASE RECJ"/>
    <property type="match status" value="1"/>
</dbReference>
<name>A0A133YEG2_9FIRM</name>
<organism evidence="9 10">
    <name type="scientific">Amygdalobacter nucleatus</name>
    <dbReference type="NCBI Taxonomy" id="3029274"/>
    <lineage>
        <taxon>Bacteria</taxon>
        <taxon>Bacillati</taxon>
        <taxon>Bacillota</taxon>
        <taxon>Clostridia</taxon>
        <taxon>Eubacteriales</taxon>
        <taxon>Oscillospiraceae</taxon>
        <taxon>Amygdalobacter</taxon>
    </lineage>
</organism>
<dbReference type="RefSeq" id="WP_066713817.1">
    <property type="nucleotide sequence ID" value="NZ_JARFNM010000001.1"/>
</dbReference>
<dbReference type="Pfam" id="PF17768">
    <property type="entry name" value="RecJ_OB"/>
    <property type="match status" value="1"/>
</dbReference>
<dbReference type="PANTHER" id="PTHR30255">
    <property type="entry name" value="SINGLE-STRANDED-DNA-SPECIFIC EXONUCLEASE RECJ"/>
    <property type="match status" value="1"/>
</dbReference>
<evidence type="ECO:0000256" key="2">
    <source>
        <dbReference type="ARBA" id="ARBA00019841"/>
    </source>
</evidence>
<evidence type="ECO:0000259" key="7">
    <source>
        <dbReference type="Pfam" id="PF02272"/>
    </source>
</evidence>
<dbReference type="Proteomes" id="UP000070080">
    <property type="component" value="Unassembled WGS sequence"/>
</dbReference>
<evidence type="ECO:0000256" key="5">
    <source>
        <dbReference type="ARBA" id="ARBA00022839"/>
    </source>
</evidence>
<dbReference type="Gene3D" id="3.90.1640.30">
    <property type="match status" value="2"/>
</dbReference>
<comment type="caution">
    <text evidence="9">The sequence shown here is derived from an EMBL/GenBank/DDBJ whole genome shotgun (WGS) entry which is preliminary data.</text>
</comment>
<evidence type="ECO:0000256" key="4">
    <source>
        <dbReference type="ARBA" id="ARBA00022801"/>
    </source>
</evidence>
<proteinExistence type="inferred from homology"/>
<dbReference type="InterPro" id="IPR001667">
    <property type="entry name" value="DDH_dom"/>
</dbReference>
<evidence type="ECO:0000259" key="8">
    <source>
        <dbReference type="Pfam" id="PF17768"/>
    </source>
</evidence>
<dbReference type="SUPFAM" id="SSF64182">
    <property type="entry name" value="DHH phosphoesterases"/>
    <property type="match status" value="2"/>
</dbReference>
<evidence type="ECO:0000259" key="6">
    <source>
        <dbReference type="Pfam" id="PF01368"/>
    </source>
</evidence>
<dbReference type="GO" id="GO:0004527">
    <property type="term" value="F:exonuclease activity"/>
    <property type="evidence" value="ECO:0007669"/>
    <property type="project" value="UniProtKB-KW"/>
</dbReference>
<dbReference type="InterPro" id="IPR003156">
    <property type="entry name" value="DHHA1_dom"/>
</dbReference>
<feature type="domain" description="DDH" evidence="6">
    <location>
        <begin position="60"/>
        <end position="255"/>
    </location>
</feature>
<accession>A0A133YEG2</accession>
<dbReference type="InterPro" id="IPR041122">
    <property type="entry name" value="RecJ_OB"/>
</dbReference>
<sequence>MHFIKYDLHATQAKAYLTPFHDYSLDEPITWTDSICDPFRLHDMKATCEKLISALSKETKILIYGDYDLDGMSAASSLYLTFLRLRAALWQMKAEQATDLTTLLLDLAKKDNWHALIKTSNFTSSPLQNERYNLAVYIPDRLQEGYSLSQHAVDYILKNQYELVITVDCGVKSAPEIAQLKASGLCVLVTDHHECPEILPPADLVVNPKRLDEQYPNRDLSGSGVVFKLAQALEKTLNLATGCLTNSIVEIAALGLISDVMPLTFENWQIIRAAFNKLQHETGQIGLSILLAKLNLQRNLLTYSDIAFYVCPKFNACGRIDDAYLGLRCLLTDDKDQVEQYVLDLLKVNAKRQSLTEKYCEEAEAFLYSQPEFLTKPILSVPLHSAHSGIIGLVAARLQTKYLKPCLCFTEVETEGQRVLKASGRSYGNFNLYEAISNLQAKQPDLFVSFGGHALAVGLSIYAAKFNEFNNLLNESVQSQLEAVSAKVEISYDSLISAENGEAILPNVEDLKKQLLTEPYGPNRPLPIYLYAGKLKSANLIGSQARHSKMLLDNGIALLAFNQPLLAKIATQTDTQLNLLFTANLHEFRHTISAQYIVKGAYIVGNLNQNGPETEVVSTLEGLNAKQIYTILADFYNIIQTYGEMNLLYLDIAAFGEIYYPCLTTLKHNGEQAFRIGVNVVCQCLQILRELNIIESYKLTDKVQLLKFMPLKKQLSLQTADTFRMLVAK</sequence>
<keyword evidence="5 9" id="KW-0269">Exonuclease</keyword>
<evidence type="ECO:0000313" key="9">
    <source>
        <dbReference type="EMBL" id="KXB41574.1"/>
    </source>
</evidence>
<comment type="similarity">
    <text evidence="1">Belongs to the RecJ family.</text>
</comment>
<protein>
    <recommendedName>
        <fullName evidence="2">Single-stranded-DNA-specific exonuclease RecJ</fullName>
    </recommendedName>
</protein>
<dbReference type="Gene3D" id="3.10.310.30">
    <property type="match status" value="1"/>
</dbReference>
<feature type="domain" description="DHHA1" evidence="7">
    <location>
        <begin position="382"/>
        <end position="478"/>
    </location>
</feature>
<dbReference type="InterPro" id="IPR051673">
    <property type="entry name" value="SSDNA_exonuclease_RecJ"/>
</dbReference>
<evidence type="ECO:0000256" key="1">
    <source>
        <dbReference type="ARBA" id="ARBA00005915"/>
    </source>
</evidence>